<dbReference type="InterPro" id="IPR023997">
    <property type="entry name" value="TonB-dep_OMP_SusC/RagA_CS"/>
</dbReference>
<dbReference type="KEGG" id="pseg:D3H65_01125"/>
<feature type="domain" description="TonB-dependent receptor plug" evidence="9">
    <location>
        <begin position="240"/>
        <end position="340"/>
    </location>
</feature>
<dbReference type="NCBIfam" id="TIGR04057">
    <property type="entry name" value="SusC_RagA_signa"/>
    <property type="match status" value="1"/>
</dbReference>
<dbReference type="PROSITE" id="PS52016">
    <property type="entry name" value="TONB_DEPENDENT_REC_3"/>
    <property type="match status" value="1"/>
</dbReference>
<evidence type="ECO:0000259" key="9">
    <source>
        <dbReference type="Pfam" id="PF07715"/>
    </source>
</evidence>
<keyword evidence="3 7" id="KW-1134">Transmembrane beta strand</keyword>
<dbReference type="Gene3D" id="2.60.40.1120">
    <property type="entry name" value="Carboxypeptidase-like, regulatory domain"/>
    <property type="match status" value="1"/>
</dbReference>
<dbReference type="InterPro" id="IPR023996">
    <property type="entry name" value="TonB-dep_OMP_SusC/RagA"/>
</dbReference>
<evidence type="ECO:0000313" key="11">
    <source>
        <dbReference type="Proteomes" id="UP000263900"/>
    </source>
</evidence>
<sequence length="1184" mass="132665">MTFSSDRGGYSLLSLPNSQRHGKRLTKLLLVMKLTMILLTVTCLHAAARTQGQVTYSGREVPLVKVFAAIEAQTDYRFAYNPGVLSGVAPVTVEFRNLTLEEAVKQALKNQPLQFKIINKTVFISQKSDNKSFPVQNELFKRIDVKGKVLNNQNGPIAGATISVKGESMATSSDENGAFILTDVDENATLVITNVNYETREYKLNGKTDVLIELAIRTSTLSEVNVTINSGYQKVSKARYVGSVTTVDSALFNRKVGTDIISRLDGVANGVLFDKRSDSRIQIRGISTLTGTNMNPLIILDNFPFNGTLSNINPNDVEEIHILKDAAAASIWGAKAGNGVIVITSKKGKYNQSTRIDFNSNVTIQQKPDLHYFDQISTSDFIDLEKFLFDKGLYNNDLNNTSSRPVISPVVEILNKEKKGLISSAEAASQINKLRNIDIRNEIESKIYRPAVNVQNYLSIAGGSSMANYQVSLGYDKNTPNVNGPGNYQRYTLNSSTSVRPASFVELNLGLNVSQAETRTSSFSPQLNPGSGKSQIYPYAQLEENGQHLALPRDRRLAYVDTVGKLLDWHYRPMDEINLENNRLRTQNVILNFGTTFKFTKWLTGDIKYQFAQQNITGRNLQSAQSYFTRNLINSYTQKNTYKQIIPVGDILDKSYNELTGHFFRGQLSFIKSFNSRHHFNALVAAEISDNKNNSSSVRFYGYDDEVSTYATALDYATAYPLFAGGSARIPNPNYTGDGLSRNRTASFLGNLSYTYLDRYTLYASARRDGSNLFGVRTNNKWKPLWSVGASWDIIKESFFQSEIISNLKLRASYGYTGNSNNNIPAITTFGYLDINPYTNLPYAVVNQPPNPDLRWEEVGIVNLGLDFSVLKNRISGTFEWFTKKSKDVIAPFPLDPTVGNNVFNFINKNAANLRTRGFDLSLMSRNLEGKISWNTVLNFSYAKTIVTKYYQNQQLGIPAQPPSIGINPIEGQVAWGLYSYKWGGLDPATGNPQGYLNKGLSTDYVKILNDSLKNHVFHGSAVPLYFGNLMNNLSFKGFALSFNITYRFDYYYMKNSLSYSSLYTWALPGSNEFAERWKQPGDELKTNVPSISYPANANRDKFYAQSEINVRRGDNIRLSDVRVSYSWNTVNKWLPIKGVQVYCYLNNLNWMIWKASDLKYDPDFNMNAIPPAKSGAVGCSFNF</sequence>
<dbReference type="SUPFAM" id="SSF49464">
    <property type="entry name" value="Carboxypeptidase regulatory domain-like"/>
    <property type="match status" value="1"/>
</dbReference>
<dbReference type="Pfam" id="PF13715">
    <property type="entry name" value="CarbopepD_reg_2"/>
    <property type="match status" value="1"/>
</dbReference>
<dbReference type="Gene3D" id="2.170.130.10">
    <property type="entry name" value="TonB-dependent receptor, plug domain"/>
    <property type="match status" value="1"/>
</dbReference>
<dbReference type="EMBL" id="CP032157">
    <property type="protein sequence ID" value="AXY72659.1"/>
    <property type="molecule type" value="Genomic_DNA"/>
</dbReference>
<organism evidence="10 11">
    <name type="scientific">Paraflavitalea soli</name>
    <dbReference type="NCBI Taxonomy" id="2315862"/>
    <lineage>
        <taxon>Bacteria</taxon>
        <taxon>Pseudomonadati</taxon>
        <taxon>Bacteroidota</taxon>
        <taxon>Chitinophagia</taxon>
        <taxon>Chitinophagales</taxon>
        <taxon>Chitinophagaceae</taxon>
        <taxon>Paraflavitalea</taxon>
    </lineage>
</organism>
<name>A0A3B7MHL5_9BACT</name>
<dbReference type="NCBIfam" id="TIGR04056">
    <property type="entry name" value="OMP_RagA_SusC"/>
    <property type="match status" value="1"/>
</dbReference>
<dbReference type="InterPro" id="IPR039426">
    <property type="entry name" value="TonB-dep_rcpt-like"/>
</dbReference>
<keyword evidence="4 7" id="KW-0812">Transmembrane</keyword>
<evidence type="ECO:0000256" key="2">
    <source>
        <dbReference type="ARBA" id="ARBA00022448"/>
    </source>
</evidence>
<dbReference type="GO" id="GO:0009279">
    <property type="term" value="C:cell outer membrane"/>
    <property type="evidence" value="ECO:0007669"/>
    <property type="project" value="UniProtKB-SubCell"/>
</dbReference>
<dbReference type="OrthoDB" id="9768177at2"/>
<proteinExistence type="inferred from homology"/>
<evidence type="ECO:0000256" key="1">
    <source>
        <dbReference type="ARBA" id="ARBA00004571"/>
    </source>
</evidence>
<keyword evidence="11" id="KW-1185">Reference proteome</keyword>
<dbReference type="InterPro" id="IPR036942">
    <property type="entry name" value="Beta-barrel_TonB_sf"/>
</dbReference>
<dbReference type="InterPro" id="IPR037066">
    <property type="entry name" value="Plug_dom_sf"/>
</dbReference>
<dbReference type="Pfam" id="PF07660">
    <property type="entry name" value="STN"/>
    <property type="match status" value="1"/>
</dbReference>
<dbReference type="InterPro" id="IPR011662">
    <property type="entry name" value="Secretin/TonB_short_N"/>
</dbReference>
<reference evidence="10 11" key="1">
    <citation type="submission" date="2018-09" db="EMBL/GenBank/DDBJ databases">
        <title>Genome sequencing of strain 6GH32-13.</title>
        <authorList>
            <person name="Weon H.-Y."/>
            <person name="Heo J."/>
            <person name="Kwon S.-W."/>
        </authorList>
    </citation>
    <scope>NUCLEOTIDE SEQUENCE [LARGE SCALE GENOMIC DNA]</scope>
    <source>
        <strain evidence="10 11">5GH32-13</strain>
    </source>
</reference>
<dbReference type="Proteomes" id="UP000263900">
    <property type="component" value="Chromosome"/>
</dbReference>
<dbReference type="Pfam" id="PF07715">
    <property type="entry name" value="Plug"/>
    <property type="match status" value="1"/>
</dbReference>
<feature type="domain" description="Secretin/TonB short N-terminal" evidence="8">
    <location>
        <begin position="76"/>
        <end position="127"/>
    </location>
</feature>
<evidence type="ECO:0000256" key="6">
    <source>
        <dbReference type="ARBA" id="ARBA00023237"/>
    </source>
</evidence>
<evidence type="ECO:0000259" key="8">
    <source>
        <dbReference type="Pfam" id="PF07660"/>
    </source>
</evidence>
<dbReference type="InterPro" id="IPR008969">
    <property type="entry name" value="CarboxyPept-like_regulatory"/>
</dbReference>
<evidence type="ECO:0000313" key="10">
    <source>
        <dbReference type="EMBL" id="AXY72659.1"/>
    </source>
</evidence>
<dbReference type="AlphaFoldDB" id="A0A3B7MHL5"/>
<dbReference type="Gene3D" id="2.40.170.20">
    <property type="entry name" value="TonB-dependent receptor, beta-barrel domain"/>
    <property type="match status" value="1"/>
</dbReference>
<dbReference type="SUPFAM" id="SSF56935">
    <property type="entry name" value="Porins"/>
    <property type="match status" value="1"/>
</dbReference>
<evidence type="ECO:0000256" key="7">
    <source>
        <dbReference type="PROSITE-ProRule" id="PRU01360"/>
    </source>
</evidence>
<dbReference type="InterPro" id="IPR012910">
    <property type="entry name" value="Plug_dom"/>
</dbReference>
<evidence type="ECO:0000256" key="4">
    <source>
        <dbReference type="ARBA" id="ARBA00022692"/>
    </source>
</evidence>
<evidence type="ECO:0000256" key="5">
    <source>
        <dbReference type="ARBA" id="ARBA00023136"/>
    </source>
</evidence>
<comment type="similarity">
    <text evidence="7">Belongs to the TonB-dependent receptor family.</text>
</comment>
<comment type="subcellular location">
    <subcellularLocation>
        <location evidence="1 7">Cell outer membrane</location>
        <topology evidence="1 7">Multi-pass membrane protein</topology>
    </subcellularLocation>
</comment>
<accession>A0A3B7MHL5</accession>
<keyword evidence="5 7" id="KW-0472">Membrane</keyword>
<protein>
    <submittedName>
        <fullName evidence="10">SusC/RagA family TonB-linked outer membrane protein</fullName>
    </submittedName>
</protein>
<evidence type="ECO:0000256" key="3">
    <source>
        <dbReference type="ARBA" id="ARBA00022452"/>
    </source>
</evidence>
<keyword evidence="6 7" id="KW-0998">Cell outer membrane</keyword>
<keyword evidence="2 7" id="KW-0813">Transport</keyword>
<gene>
    <name evidence="10" type="ORF">D3H65_01125</name>
</gene>